<sequence length="217" mass="23815">MHAIPDRTGQKMSVRNGEMTMNLEQLTALGLSEDVAKKVLESHKEAVKDFIPKERFDEVNNEKKRLEGVVTERDKQIVELGKVDAEGLQSKITELTEANKLAEKNHAEQLTAQAKEFKMTTAFTDAKVRNAKAVKALLDNDAIKLDGDKLVGLDEQLKKLKETDGYLFEADDNTNNGGNGDNGNNGNGTPPKFSVGNHNNNTPEPSLMAKALGLVKE</sequence>
<evidence type="ECO:0000256" key="1">
    <source>
        <dbReference type="SAM" id="MobiDB-lite"/>
    </source>
</evidence>
<gene>
    <name evidence="2" type="ORF">DeepPurple_gp015</name>
</gene>
<feature type="region of interest" description="Disordered" evidence="1">
    <location>
        <begin position="168"/>
        <end position="217"/>
    </location>
</feature>
<name>A0A1Z1LZK8_9CAUD</name>
<reference evidence="2 3" key="1">
    <citation type="submission" date="2017-05" db="EMBL/GenBank/DDBJ databases">
        <title>Complete Genome Sequence of Bacteriophage Deep-Purple infecting emetic Bacillus cereus.</title>
        <authorList>
            <person name="Hock L."/>
            <person name="Gillis A."/>
            <person name="Mahillon J."/>
        </authorList>
    </citation>
    <scope>NUCLEOTIDE SEQUENCE [LARGE SCALE GENOMIC DNA]</scope>
</reference>
<accession>A0A1Z1LZK8</accession>
<dbReference type="Pfam" id="PF06810">
    <property type="entry name" value="Phage_scaffold"/>
    <property type="match status" value="1"/>
</dbReference>
<protein>
    <submittedName>
        <fullName evidence="2">Minor structural protein</fullName>
    </submittedName>
</protein>
<dbReference type="GO" id="GO:0019069">
    <property type="term" value="P:viral capsid assembly"/>
    <property type="evidence" value="ECO:0007669"/>
    <property type="project" value="InterPro"/>
</dbReference>
<dbReference type="EMBL" id="MF176161">
    <property type="protein sequence ID" value="ARW58266.1"/>
    <property type="molecule type" value="Genomic_DNA"/>
</dbReference>
<evidence type="ECO:0000313" key="3">
    <source>
        <dbReference type="Proteomes" id="UP000225583"/>
    </source>
</evidence>
<evidence type="ECO:0000313" key="2">
    <source>
        <dbReference type="EMBL" id="ARW58266.1"/>
    </source>
</evidence>
<dbReference type="InterPro" id="IPR009636">
    <property type="entry name" value="SCAF"/>
</dbReference>
<keyword evidence="3" id="KW-1185">Reference proteome</keyword>
<dbReference type="Proteomes" id="UP000225583">
    <property type="component" value="Segment"/>
</dbReference>
<proteinExistence type="predicted"/>
<organism evidence="2 3">
    <name type="scientific">Bacillus phage Deep-Purple</name>
    <dbReference type="NCBI Taxonomy" id="1873341"/>
    <lineage>
        <taxon>Viruses</taxon>
        <taxon>Duplodnaviria</taxon>
        <taxon>Heunggongvirae</taxon>
        <taxon>Uroviricota</taxon>
        <taxon>Caudoviricetes</taxon>
        <taxon>Deurplevirus</taxon>
        <taxon>Deurplevirus deeppurple</taxon>
    </lineage>
</organism>
<feature type="compositionally biased region" description="Gly residues" evidence="1">
    <location>
        <begin position="177"/>
        <end position="186"/>
    </location>
</feature>